<comment type="caution">
    <text evidence="1">The sequence shown here is derived from an EMBL/GenBank/DDBJ whole genome shotgun (WGS) entry which is preliminary data.</text>
</comment>
<sequence length="53" mass="5614">MVASLTAVSGTEVARVHVGPVVVHDELTRLLHRLEPNAATAWQEARGVVISLG</sequence>
<organism evidence="1 2">
    <name type="scientific">Hymenobacter frigidus</name>
    <dbReference type="NCBI Taxonomy" id="1524095"/>
    <lineage>
        <taxon>Bacteria</taxon>
        <taxon>Pseudomonadati</taxon>
        <taxon>Bacteroidota</taxon>
        <taxon>Cytophagia</taxon>
        <taxon>Cytophagales</taxon>
        <taxon>Hymenobacteraceae</taxon>
        <taxon>Hymenobacter</taxon>
    </lineage>
</organism>
<reference evidence="2" key="1">
    <citation type="journal article" date="2019" name="Int. J. Syst. Evol. Microbiol.">
        <title>The Global Catalogue of Microorganisms (GCM) 10K type strain sequencing project: providing services to taxonomists for standard genome sequencing and annotation.</title>
        <authorList>
            <consortium name="The Broad Institute Genomics Platform"/>
            <consortium name="The Broad Institute Genome Sequencing Center for Infectious Disease"/>
            <person name="Wu L."/>
            <person name="Ma J."/>
        </authorList>
    </citation>
    <scope>NUCLEOTIDE SEQUENCE [LARGE SCALE GENOMIC DNA]</scope>
    <source>
        <strain evidence="2">CGMCC 1.14966</strain>
    </source>
</reference>
<gene>
    <name evidence="1" type="ORF">GCM10011495_32030</name>
</gene>
<keyword evidence="2" id="KW-1185">Reference proteome</keyword>
<dbReference type="Proteomes" id="UP000637774">
    <property type="component" value="Unassembled WGS sequence"/>
</dbReference>
<evidence type="ECO:0000313" key="1">
    <source>
        <dbReference type="EMBL" id="GGH89137.1"/>
    </source>
</evidence>
<evidence type="ECO:0000313" key="2">
    <source>
        <dbReference type="Proteomes" id="UP000637774"/>
    </source>
</evidence>
<dbReference type="RefSeq" id="WP_188563106.1">
    <property type="nucleotide sequence ID" value="NZ_BMGY01000038.1"/>
</dbReference>
<accession>A0ABQ2ADH9</accession>
<protein>
    <submittedName>
        <fullName evidence="1">Uncharacterized protein</fullName>
    </submittedName>
</protein>
<name>A0ABQ2ADH9_9BACT</name>
<proteinExistence type="predicted"/>
<dbReference type="EMBL" id="BMGY01000038">
    <property type="protein sequence ID" value="GGH89137.1"/>
    <property type="molecule type" value="Genomic_DNA"/>
</dbReference>